<accession>A0A382GK30</accession>
<dbReference type="Pfam" id="PF01636">
    <property type="entry name" value="APH"/>
    <property type="match status" value="1"/>
</dbReference>
<dbReference type="AlphaFoldDB" id="A0A382GK30"/>
<dbReference type="InterPro" id="IPR002575">
    <property type="entry name" value="Aminoglycoside_PTrfase"/>
</dbReference>
<dbReference type="Gene3D" id="3.30.200.20">
    <property type="entry name" value="Phosphorylase Kinase, domain 1"/>
    <property type="match status" value="1"/>
</dbReference>
<proteinExistence type="predicted"/>
<dbReference type="Gene3D" id="3.90.1200.10">
    <property type="match status" value="1"/>
</dbReference>
<reference evidence="2" key="1">
    <citation type="submission" date="2018-05" db="EMBL/GenBank/DDBJ databases">
        <authorList>
            <person name="Lanie J.A."/>
            <person name="Ng W.-L."/>
            <person name="Kazmierczak K.M."/>
            <person name="Andrzejewski T.M."/>
            <person name="Davidsen T.M."/>
            <person name="Wayne K.J."/>
            <person name="Tettelin H."/>
            <person name="Glass J.I."/>
            <person name="Rusch D."/>
            <person name="Podicherti R."/>
            <person name="Tsui H.-C.T."/>
            <person name="Winkler M.E."/>
        </authorList>
    </citation>
    <scope>NUCLEOTIDE SEQUENCE</scope>
</reference>
<gene>
    <name evidence="2" type="ORF">METZ01_LOCUS227395</name>
</gene>
<dbReference type="EMBL" id="UINC01055541">
    <property type="protein sequence ID" value="SVB74541.1"/>
    <property type="molecule type" value="Genomic_DNA"/>
</dbReference>
<evidence type="ECO:0000313" key="2">
    <source>
        <dbReference type="EMBL" id="SVB74541.1"/>
    </source>
</evidence>
<dbReference type="SUPFAM" id="SSF56112">
    <property type="entry name" value="Protein kinase-like (PK-like)"/>
    <property type="match status" value="1"/>
</dbReference>
<evidence type="ECO:0000259" key="1">
    <source>
        <dbReference type="Pfam" id="PF01636"/>
    </source>
</evidence>
<sequence length="343" mass="40007">MLRGIVSLVEQDLFEWTNSRLTLSQNLEVLSISPLRQEASAREYFRVNTKENSFVGVFCPPETESIEQFIFLAKFLKDNGVTVPEVISSDTKLGFMLVEDFGDKLYQLHINRQNYHHLYSAAIDEMIRIHLCPPHPKLTSLSRNEMYMQMDIFRDWFLKDLLDIEITSERNEVIENVFGTLLDDLITQPQVLCHFDFESRNLMMLENGSTGVLDFQDAVFGPIFLDPVSLLKDLYFKMSEKEMCELLDIYTSKAYEFGLMGNFKTSGIKKSFDFTALQRQLRIMGTLSRLYLRDKKPFRLPDLTTTLDFAINISARYDELRNFSVFLKKIIFPELKKTLKEIL</sequence>
<feature type="domain" description="Aminoglycoside phosphotransferase" evidence="1">
    <location>
        <begin position="32"/>
        <end position="236"/>
    </location>
</feature>
<dbReference type="InterPro" id="IPR011009">
    <property type="entry name" value="Kinase-like_dom_sf"/>
</dbReference>
<protein>
    <recommendedName>
        <fullName evidence="1">Aminoglycoside phosphotransferase domain-containing protein</fullName>
    </recommendedName>
</protein>
<organism evidence="2">
    <name type="scientific">marine metagenome</name>
    <dbReference type="NCBI Taxonomy" id="408172"/>
    <lineage>
        <taxon>unclassified sequences</taxon>
        <taxon>metagenomes</taxon>
        <taxon>ecological metagenomes</taxon>
    </lineage>
</organism>
<name>A0A382GK30_9ZZZZ</name>